<protein>
    <submittedName>
        <fullName evidence="2">Uncharacterized protein</fullName>
    </submittedName>
</protein>
<dbReference type="KEGG" id="mmor:MMOR_41780"/>
<dbReference type="EMBL" id="AP022560">
    <property type="protein sequence ID" value="BBX03242.1"/>
    <property type="molecule type" value="Genomic_DNA"/>
</dbReference>
<evidence type="ECO:0000313" key="3">
    <source>
        <dbReference type="Proteomes" id="UP000466681"/>
    </source>
</evidence>
<sequence length="162" mass="16694">MFRQLLDDVGDDVNQLVCDIVGVAGVLTPIGIAILSIPSSLFSGKVTAQAIVFSIELVIVAAIAVPVLVRQWRRVRADGSTAVSPFVRIYGPVYLGVLAVLWISAMPAYFAAADGMTSDGTPTGSLLHTALSFVVAALGVGAAASVGTHERRGVTAETAGRS</sequence>
<dbReference type="RefSeq" id="WP_163657903.1">
    <property type="nucleotide sequence ID" value="NZ_AP022560.1"/>
</dbReference>
<dbReference type="Proteomes" id="UP000466681">
    <property type="component" value="Chromosome"/>
</dbReference>
<evidence type="ECO:0000313" key="2">
    <source>
        <dbReference type="EMBL" id="BBX03242.1"/>
    </source>
</evidence>
<feature type="transmembrane region" description="Helical" evidence="1">
    <location>
        <begin position="50"/>
        <end position="69"/>
    </location>
</feature>
<proteinExistence type="predicted"/>
<accession>A0AAD1M6T7</accession>
<keyword evidence="1" id="KW-1133">Transmembrane helix</keyword>
<evidence type="ECO:0000256" key="1">
    <source>
        <dbReference type="SAM" id="Phobius"/>
    </source>
</evidence>
<feature type="transmembrane region" description="Helical" evidence="1">
    <location>
        <begin position="124"/>
        <end position="144"/>
    </location>
</feature>
<feature type="transmembrane region" description="Helical" evidence="1">
    <location>
        <begin position="20"/>
        <end position="38"/>
    </location>
</feature>
<dbReference type="AlphaFoldDB" id="A0AAD1M6T7"/>
<name>A0AAD1M6T7_9MYCO</name>
<feature type="transmembrane region" description="Helical" evidence="1">
    <location>
        <begin position="89"/>
        <end position="112"/>
    </location>
</feature>
<organism evidence="2 3">
    <name type="scientific">Mycolicibacterium moriokaense</name>
    <dbReference type="NCBI Taxonomy" id="39691"/>
    <lineage>
        <taxon>Bacteria</taxon>
        <taxon>Bacillati</taxon>
        <taxon>Actinomycetota</taxon>
        <taxon>Actinomycetes</taxon>
        <taxon>Mycobacteriales</taxon>
        <taxon>Mycobacteriaceae</taxon>
        <taxon>Mycolicibacterium</taxon>
    </lineage>
</organism>
<gene>
    <name evidence="2" type="ORF">MMOR_41780</name>
</gene>
<keyword evidence="1" id="KW-0812">Transmembrane</keyword>
<reference evidence="2 3" key="1">
    <citation type="journal article" date="2019" name="Emerg. Microbes Infect.">
        <title>Comprehensive subspecies identification of 175 nontuberculous mycobacteria species based on 7547 genomic profiles.</title>
        <authorList>
            <person name="Matsumoto Y."/>
            <person name="Kinjo T."/>
            <person name="Motooka D."/>
            <person name="Nabeya D."/>
            <person name="Jung N."/>
            <person name="Uechi K."/>
            <person name="Horii T."/>
            <person name="Iida T."/>
            <person name="Fujita J."/>
            <person name="Nakamura S."/>
        </authorList>
    </citation>
    <scope>NUCLEOTIDE SEQUENCE [LARGE SCALE GENOMIC DNA]</scope>
    <source>
        <strain evidence="2 3">JCM 6375</strain>
    </source>
</reference>
<keyword evidence="3" id="KW-1185">Reference proteome</keyword>
<keyword evidence="1" id="KW-0472">Membrane</keyword>